<protein>
    <recommendedName>
        <fullName evidence="3">DUF1934 domain-containing protein</fullName>
    </recommendedName>
</protein>
<comment type="caution">
    <text evidence="1">The sequence shown here is derived from an EMBL/GenBank/DDBJ whole genome shotgun (WGS) entry which is preliminary data.</text>
</comment>
<dbReference type="Gene3D" id="2.40.128.20">
    <property type="match status" value="1"/>
</dbReference>
<dbReference type="InterPro" id="IPR015231">
    <property type="entry name" value="DUF1934"/>
</dbReference>
<evidence type="ECO:0000313" key="2">
    <source>
        <dbReference type="Proteomes" id="UP000070053"/>
    </source>
</evidence>
<gene>
    <name evidence="1" type="ORF">SORDD21_00249</name>
</gene>
<organism evidence="1 2">
    <name type="scientific">Streptococcus oralis</name>
    <dbReference type="NCBI Taxonomy" id="1303"/>
    <lineage>
        <taxon>Bacteria</taxon>
        <taxon>Bacillati</taxon>
        <taxon>Bacillota</taxon>
        <taxon>Bacilli</taxon>
        <taxon>Lactobacillales</taxon>
        <taxon>Streptococcaceae</taxon>
        <taxon>Streptococcus</taxon>
    </lineage>
</organism>
<accession>A0A139PRF9</accession>
<dbReference type="OrthoDB" id="2233368at2"/>
<dbReference type="Proteomes" id="UP000070053">
    <property type="component" value="Unassembled WGS sequence"/>
</dbReference>
<evidence type="ECO:0008006" key="3">
    <source>
        <dbReference type="Google" id="ProtNLM"/>
    </source>
</evidence>
<dbReference type="InterPro" id="IPR012674">
    <property type="entry name" value="Calycin"/>
</dbReference>
<reference evidence="1 2" key="1">
    <citation type="submission" date="2016-01" db="EMBL/GenBank/DDBJ databases">
        <title>Highly variable Streptococcus oralis are common among viridans streptococci isolated from primates.</title>
        <authorList>
            <person name="Denapaite D."/>
            <person name="Rieger M."/>
            <person name="Koendgen S."/>
            <person name="Brueckner R."/>
            <person name="Ochigava I."/>
            <person name="Kappeler P."/>
            <person name="Maetz-Rensing K."/>
            <person name="Leendertz F."/>
            <person name="Hakenbeck R."/>
        </authorList>
    </citation>
    <scope>NUCLEOTIDE SEQUENCE [LARGE SCALE GENOMIC DNA]</scope>
    <source>
        <strain evidence="1 2">DD21</strain>
    </source>
</reference>
<dbReference type="AlphaFoldDB" id="A0A139PRF9"/>
<dbReference type="Pfam" id="PF09148">
    <property type="entry name" value="DUF1934"/>
    <property type="match status" value="1"/>
</dbReference>
<proteinExistence type="predicted"/>
<sequence>MKIRMRNTIQFDEQLEVIDQLYDVEVREKGDYSYLLFYNEEKEKVVLKFHGQELVMTRFSNPKTIMRFLKDSDSLAYIPTPMGMQEFIIQTSHYKLDGQKIELAYQLQNQEGHPFAGYQLEITWGQEKG</sequence>
<dbReference type="EMBL" id="LQZP01000064">
    <property type="protein sequence ID" value="KXT92898.1"/>
    <property type="molecule type" value="Genomic_DNA"/>
</dbReference>
<dbReference type="PATRIC" id="fig|1303.81.peg.306"/>
<dbReference type="SUPFAM" id="SSF50814">
    <property type="entry name" value="Lipocalins"/>
    <property type="match status" value="1"/>
</dbReference>
<evidence type="ECO:0000313" key="1">
    <source>
        <dbReference type="EMBL" id="KXT92898.1"/>
    </source>
</evidence>
<dbReference type="RefSeq" id="WP_081109405.1">
    <property type="nucleotide sequence ID" value="NZ_JAKUWC010000005.1"/>
</dbReference>
<name>A0A139PRF9_STROR</name>